<keyword evidence="2" id="KW-1133">Transmembrane helix</keyword>
<feature type="transmembrane region" description="Helical" evidence="2">
    <location>
        <begin position="12"/>
        <end position="37"/>
    </location>
</feature>
<evidence type="ECO:0000256" key="1">
    <source>
        <dbReference type="SAM" id="MobiDB-lite"/>
    </source>
</evidence>
<dbReference type="Pfam" id="PF16868">
    <property type="entry name" value="NMT1_3"/>
    <property type="match status" value="1"/>
</dbReference>
<dbReference type="SUPFAM" id="SSF53850">
    <property type="entry name" value="Periplasmic binding protein-like II"/>
    <property type="match status" value="1"/>
</dbReference>
<dbReference type="Gene3D" id="3.40.190.10">
    <property type="entry name" value="Periplasmic binding protein-like II"/>
    <property type="match status" value="2"/>
</dbReference>
<evidence type="ECO:0000313" key="4">
    <source>
        <dbReference type="Proteomes" id="UP001293718"/>
    </source>
</evidence>
<evidence type="ECO:0000256" key="2">
    <source>
        <dbReference type="SAM" id="Phobius"/>
    </source>
</evidence>
<proteinExistence type="predicted"/>
<dbReference type="InterPro" id="IPR011852">
    <property type="entry name" value="TRAP_TAXI"/>
</dbReference>
<accession>A0ABU5ILP4</accession>
<dbReference type="RefSeq" id="WP_066341152.1">
    <property type="nucleotide sequence ID" value="NZ_JAXOJX010000051.1"/>
</dbReference>
<evidence type="ECO:0000313" key="3">
    <source>
        <dbReference type="EMBL" id="MDZ5459823.1"/>
    </source>
</evidence>
<dbReference type="PANTHER" id="PTHR42941">
    <property type="entry name" value="SLL1037 PROTEIN"/>
    <property type="match status" value="1"/>
</dbReference>
<protein>
    <submittedName>
        <fullName evidence="3">TAXI family TRAP transporter solute-binding subunit</fullName>
    </submittedName>
</protein>
<keyword evidence="2" id="KW-0472">Membrane</keyword>
<dbReference type="EMBL" id="JAXOJX010000051">
    <property type="protein sequence ID" value="MDZ5459823.1"/>
    <property type="molecule type" value="Genomic_DNA"/>
</dbReference>
<gene>
    <name evidence="3" type="ORF">SM757_24895</name>
</gene>
<comment type="caution">
    <text evidence="3">The sequence shown here is derived from an EMBL/GenBank/DDBJ whole genome shotgun (WGS) entry which is preliminary data.</text>
</comment>
<keyword evidence="2" id="KW-0812">Transmembrane</keyword>
<sequence length="471" mass="51680">MSAALKNSLLTLRDLAITAGPFLLLGLLLLALAYWVLDPTPPRHVTLATGAPQGAYTEFGHRYAALLEKHGIRVEIRTTQGAAENAALLRDPDSGVDIGFAQGGAADVQDDGLLSLGSVFYEPLWLFYRDDSARRLLPKPARAASGAAEPPALTSLAQLAGWKLNVGAPGSGVPPLMERLLQANGVAPSALTLGKQPLTPAVVELLAGRVDALVMASAPESHMVQMLLRTPGIRLASLSQAEAYARRFPFISHVVLPRGVADLASDTPAQDVHLIAPTATLVARESLHPALMQLFVQAAQQVHGQPGWFQHKGDFPSAQNTEWPLAAEAQRFYKTGTPWLQRYLPFWLANLLDRMWFALVAIVAVLLPLSKVVPPLYQFRVRSRVFRWYGQLRVVEEAVERRPALELLRELEDIEARVGRVQIPLSYADQLYDLRSHIQLVRRRLRERLPATTAAADEKHGPEVPARQLVH</sequence>
<dbReference type="PANTHER" id="PTHR42941:SF1">
    <property type="entry name" value="SLL1037 PROTEIN"/>
    <property type="match status" value="1"/>
</dbReference>
<dbReference type="Proteomes" id="UP001293718">
    <property type="component" value="Unassembled WGS sequence"/>
</dbReference>
<feature type="transmembrane region" description="Helical" evidence="2">
    <location>
        <begin position="355"/>
        <end position="377"/>
    </location>
</feature>
<name>A0ABU5ILP4_9BURK</name>
<organism evidence="3 4">
    <name type="scientific">Azohydromonas lata</name>
    <dbReference type="NCBI Taxonomy" id="45677"/>
    <lineage>
        <taxon>Bacteria</taxon>
        <taxon>Pseudomonadati</taxon>
        <taxon>Pseudomonadota</taxon>
        <taxon>Betaproteobacteria</taxon>
        <taxon>Burkholderiales</taxon>
        <taxon>Sphaerotilaceae</taxon>
        <taxon>Azohydromonas</taxon>
    </lineage>
</organism>
<keyword evidence="4" id="KW-1185">Reference proteome</keyword>
<reference evidence="3 4" key="1">
    <citation type="submission" date="2023-11" db="EMBL/GenBank/DDBJ databases">
        <title>Draft genome of Azohydromonas lata strain H1 (DSM1123), a polyhydroxyalkanoate producer.</title>
        <authorList>
            <person name="Traversa D."/>
            <person name="D'Addabbo P."/>
            <person name="Pazzani C."/>
            <person name="Manzari C."/>
            <person name="Chiara M."/>
            <person name="Scrascia M."/>
        </authorList>
    </citation>
    <scope>NUCLEOTIDE SEQUENCE [LARGE SCALE GENOMIC DNA]</scope>
    <source>
        <strain evidence="3 4">H1</strain>
    </source>
</reference>
<feature type="region of interest" description="Disordered" evidence="1">
    <location>
        <begin position="452"/>
        <end position="471"/>
    </location>
</feature>